<reference evidence="3 4" key="1">
    <citation type="submission" date="2022-05" db="EMBL/GenBank/DDBJ databases">
        <authorList>
            <consortium name="Genoscope - CEA"/>
            <person name="William W."/>
        </authorList>
    </citation>
    <scope>NUCLEOTIDE SEQUENCE [LARGE SCALE GENOMIC DNA]</scope>
</reference>
<feature type="domain" description="PX" evidence="2">
    <location>
        <begin position="187"/>
        <end position="324"/>
    </location>
</feature>
<evidence type="ECO:0000313" key="3">
    <source>
        <dbReference type="EMBL" id="CAH3028828.1"/>
    </source>
</evidence>
<gene>
    <name evidence="3" type="ORF">PEVE_00034991</name>
</gene>
<comment type="caution">
    <text evidence="3">The sequence shown here is derived from an EMBL/GenBank/DDBJ whole genome shotgun (WGS) entry which is preliminary data.</text>
</comment>
<protein>
    <recommendedName>
        <fullName evidence="2">PX domain-containing protein</fullName>
    </recommendedName>
</protein>
<sequence>MPRSFLVKLKKSSPTTVLWDKGSDETTAPPNVWEPIRVEIEPTQIFQPIKLDLATLDPEFLTGKGQLTPKARFFSPFSFNSLQFNSNHCDIGVGKPFYKEAPCSYDSRNCSPVSLDGALVPSPTRSDDGYPSAGIFIPGSGFLGLENTKPSSLQMPSTVVSSVGRKRRNGAPKTFTCEAENGVNGEAEQGLCWTVKVLDASKDGEIVKFTIQTNTVRTGSEEEKGVIVLRQYEDLEWLYHCLMAHNNIDGVVIPPLPPKPVTTVNAAEARSKKQLGKDAKHMVADEFSRDCRNLEKFLQLVIAHPAFSKDEDLQKFLKEENPPVRTKVKKGVMESLSKSVSDLRHHNHKDLDDEFQKKRDFVEQYTPLTKETYGNFIKMVHSQQRVALAVADFSGAVMTASAIDDNGTKELKGNFGTFSSSLNGVKESLDVMSTNDDNTLGFTLELYSSIFLSAIEMLFRRTYKMVEFENATKALEKAKPKNQEALQKAKEEAEEAFTNISEVSKKELSRYNRQRVLSLQASLIQYAESRLKNGRDTYAILAKLLNDLKKSS</sequence>
<dbReference type="InterPro" id="IPR015404">
    <property type="entry name" value="Vps5_C"/>
</dbReference>
<dbReference type="Pfam" id="PF09325">
    <property type="entry name" value="Vps5"/>
    <property type="match status" value="1"/>
</dbReference>
<keyword evidence="4" id="KW-1185">Reference proteome</keyword>
<dbReference type="PANTHER" id="PTHR45850:SF2">
    <property type="entry name" value="SORTING NEXIN-5-LIKE"/>
    <property type="match status" value="1"/>
</dbReference>
<dbReference type="PANTHER" id="PTHR45850">
    <property type="entry name" value="SORTING NEXIN FAMILY MEMBER"/>
    <property type="match status" value="1"/>
</dbReference>
<comment type="similarity">
    <text evidence="1">Belongs to the sorting nexin family.</text>
</comment>
<dbReference type="SUPFAM" id="SSF64268">
    <property type="entry name" value="PX domain"/>
    <property type="match status" value="1"/>
</dbReference>
<dbReference type="SUPFAM" id="SSF103657">
    <property type="entry name" value="BAR/IMD domain-like"/>
    <property type="match status" value="1"/>
</dbReference>
<dbReference type="Proteomes" id="UP001159427">
    <property type="component" value="Unassembled WGS sequence"/>
</dbReference>
<dbReference type="InterPro" id="IPR036871">
    <property type="entry name" value="PX_dom_sf"/>
</dbReference>
<evidence type="ECO:0000256" key="1">
    <source>
        <dbReference type="ARBA" id="ARBA00010883"/>
    </source>
</evidence>
<accession>A0ABN8MGN8</accession>
<dbReference type="Gene3D" id="1.20.1270.60">
    <property type="entry name" value="Arfaptin homology (AH) domain/BAR domain"/>
    <property type="match status" value="1"/>
</dbReference>
<evidence type="ECO:0000259" key="2">
    <source>
        <dbReference type="PROSITE" id="PS50195"/>
    </source>
</evidence>
<proteinExistence type="inferred from homology"/>
<dbReference type="EMBL" id="CALNXI010000537">
    <property type="protein sequence ID" value="CAH3028828.1"/>
    <property type="molecule type" value="Genomic_DNA"/>
</dbReference>
<dbReference type="SMART" id="SM00312">
    <property type="entry name" value="PX"/>
    <property type="match status" value="1"/>
</dbReference>
<dbReference type="Pfam" id="PF00787">
    <property type="entry name" value="PX"/>
    <property type="match status" value="1"/>
</dbReference>
<evidence type="ECO:0000313" key="4">
    <source>
        <dbReference type="Proteomes" id="UP001159427"/>
    </source>
</evidence>
<dbReference type="PROSITE" id="PS50195">
    <property type="entry name" value="PX"/>
    <property type="match status" value="1"/>
</dbReference>
<name>A0ABN8MGN8_9CNID</name>
<organism evidence="3 4">
    <name type="scientific">Porites evermanni</name>
    <dbReference type="NCBI Taxonomy" id="104178"/>
    <lineage>
        <taxon>Eukaryota</taxon>
        <taxon>Metazoa</taxon>
        <taxon>Cnidaria</taxon>
        <taxon>Anthozoa</taxon>
        <taxon>Hexacorallia</taxon>
        <taxon>Scleractinia</taxon>
        <taxon>Fungiina</taxon>
        <taxon>Poritidae</taxon>
        <taxon>Porites</taxon>
    </lineage>
</organism>
<dbReference type="InterPro" id="IPR027267">
    <property type="entry name" value="AH/BAR_dom_sf"/>
</dbReference>
<dbReference type="InterPro" id="IPR001683">
    <property type="entry name" value="PX_dom"/>
</dbReference>
<dbReference type="Gene3D" id="3.30.1520.10">
    <property type="entry name" value="Phox-like domain"/>
    <property type="match status" value="1"/>
</dbReference>